<reference evidence="1 2" key="1">
    <citation type="submission" date="2020-08" db="EMBL/GenBank/DDBJ databases">
        <title>Genomic Encyclopedia of Type Strains, Phase IV (KMG-IV): sequencing the most valuable type-strain genomes for metagenomic binning, comparative biology and taxonomic classification.</title>
        <authorList>
            <person name="Goeker M."/>
        </authorList>
    </citation>
    <scope>NUCLEOTIDE SEQUENCE [LARGE SCALE GENOMIC DNA]</scope>
    <source>
        <strain evidence="1 2">DSM 23447</strain>
    </source>
</reference>
<comment type="caution">
    <text evidence="1">The sequence shown here is derived from an EMBL/GenBank/DDBJ whole genome shotgun (WGS) entry which is preliminary data.</text>
</comment>
<gene>
    <name evidence="1" type="ORF">GGR20_002663</name>
</gene>
<protein>
    <submittedName>
        <fullName evidence="1">Uncharacterized protein</fullName>
    </submittedName>
</protein>
<evidence type="ECO:0000313" key="2">
    <source>
        <dbReference type="Proteomes" id="UP000547011"/>
    </source>
</evidence>
<dbReference type="Proteomes" id="UP000547011">
    <property type="component" value="Unassembled WGS sequence"/>
</dbReference>
<proteinExistence type="predicted"/>
<dbReference type="EMBL" id="JACIEW010000006">
    <property type="protein sequence ID" value="MBB4053007.1"/>
    <property type="molecule type" value="Genomic_DNA"/>
</dbReference>
<dbReference type="AlphaFoldDB" id="A0A7W6NCF1"/>
<keyword evidence="2" id="KW-1185">Reference proteome</keyword>
<name>A0A7W6NCF1_9HYPH</name>
<accession>A0A7W6NCF1</accession>
<sequence length="46" mass="5316">MLLRKHDANLGLWPDPAGFARQLRREQTLPERGNRVLRFTKSLGAE</sequence>
<evidence type="ECO:0000313" key="1">
    <source>
        <dbReference type="EMBL" id="MBB4053007.1"/>
    </source>
</evidence>
<organism evidence="1 2">
    <name type="scientific">Devosia subaequoris</name>
    <dbReference type="NCBI Taxonomy" id="395930"/>
    <lineage>
        <taxon>Bacteria</taxon>
        <taxon>Pseudomonadati</taxon>
        <taxon>Pseudomonadota</taxon>
        <taxon>Alphaproteobacteria</taxon>
        <taxon>Hyphomicrobiales</taxon>
        <taxon>Devosiaceae</taxon>
        <taxon>Devosia</taxon>
    </lineage>
</organism>